<dbReference type="RefSeq" id="WP_058529816.1">
    <property type="nucleotide sequence ID" value="NZ_CAAAHZ010000001.1"/>
</dbReference>
<feature type="region of interest" description="Disordered" evidence="1">
    <location>
        <begin position="81"/>
        <end position="105"/>
    </location>
</feature>
<keyword evidence="3" id="KW-1185">Reference proteome</keyword>
<sequence>MVKNISGANQDILSWIKENQYEQLNSFLSQHGNHERDSLLNSISITPLGVLRTNLDVLLLLKDRGMQFTRDAETMLQIKSYFNPRSKDNPNTDNPETSASQSPENKISSNIGFFALLSALGSIIKDFFSNKPGIAVKDEQKVSAVHKPQQTQSGHDSLNNSHEKMKNAFVPGVQRKDIRSIIPNPEPLVVIDDAESKNDSANIEPEDPLLGDLEEGSGRFEAKQVSLTSKSRTTQRKTSDNKTNKTMATKNPPAQNNEDELLSFFKKFQEKESQSLTKELKRNRKGNNSTSGEEKPRKTPHPWFSDRDD</sequence>
<feature type="region of interest" description="Disordered" evidence="1">
    <location>
        <begin position="140"/>
        <end position="162"/>
    </location>
</feature>
<evidence type="ECO:0000313" key="2">
    <source>
        <dbReference type="EMBL" id="KTD19657.1"/>
    </source>
</evidence>
<proteinExistence type="predicted"/>
<feature type="compositionally biased region" description="Polar residues" evidence="1">
    <location>
        <begin position="148"/>
        <end position="160"/>
    </location>
</feature>
<gene>
    <name evidence="2" type="ORF">Llon_1829</name>
</gene>
<dbReference type="Proteomes" id="UP000054997">
    <property type="component" value="Unassembled WGS sequence"/>
</dbReference>
<feature type="compositionally biased region" description="Polar residues" evidence="1">
    <location>
        <begin position="244"/>
        <end position="256"/>
    </location>
</feature>
<feature type="region of interest" description="Disordered" evidence="1">
    <location>
        <begin position="272"/>
        <end position="309"/>
    </location>
</feature>
<name>A0A0W0VIU4_9GAMM</name>
<dbReference type="EMBL" id="LNYK01000033">
    <property type="protein sequence ID" value="KTD19657.1"/>
    <property type="molecule type" value="Genomic_DNA"/>
</dbReference>
<dbReference type="PATRIC" id="fig|45068.5.peg.1989"/>
<reference evidence="2 3" key="1">
    <citation type="submission" date="2015-11" db="EMBL/GenBank/DDBJ databases">
        <title>Genomic analysis of 38 Legionella species identifies large and diverse effector repertoires.</title>
        <authorList>
            <person name="Burstein D."/>
            <person name="Amaro F."/>
            <person name="Zusman T."/>
            <person name="Lifshitz Z."/>
            <person name="Cohen O."/>
            <person name="Gilbert J.A."/>
            <person name="Pupko T."/>
            <person name="Shuman H.A."/>
            <person name="Segal G."/>
        </authorList>
    </citation>
    <scope>NUCLEOTIDE SEQUENCE [LARGE SCALE GENOMIC DNA]</scope>
    <source>
        <strain evidence="2 3">ATCC 49505</strain>
    </source>
</reference>
<organism evidence="2 3">
    <name type="scientific">Legionella londiniensis</name>
    <dbReference type="NCBI Taxonomy" id="45068"/>
    <lineage>
        <taxon>Bacteria</taxon>
        <taxon>Pseudomonadati</taxon>
        <taxon>Pseudomonadota</taxon>
        <taxon>Gammaproteobacteria</taxon>
        <taxon>Legionellales</taxon>
        <taxon>Legionellaceae</taxon>
        <taxon>Legionella</taxon>
    </lineage>
</organism>
<feature type="region of interest" description="Disordered" evidence="1">
    <location>
        <begin position="195"/>
        <end position="258"/>
    </location>
</feature>
<feature type="compositionally biased region" description="Polar residues" evidence="1">
    <location>
        <begin position="91"/>
        <end position="105"/>
    </location>
</feature>
<dbReference type="AlphaFoldDB" id="A0A0W0VIU4"/>
<feature type="compositionally biased region" description="Acidic residues" evidence="1">
    <location>
        <begin position="204"/>
        <end position="215"/>
    </location>
</feature>
<comment type="caution">
    <text evidence="2">The sequence shown here is derived from an EMBL/GenBank/DDBJ whole genome shotgun (WGS) entry which is preliminary data.</text>
</comment>
<evidence type="ECO:0000313" key="3">
    <source>
        <dbReference type="Proteomes" id="UP000054997"/>
    </source>
</evidence>
<protein>
    <submittedName>
        <fullName evidence="2">Uncharacterized protein</fullName>
    </submittedName>
</protein>
<accession>A0A0W0VIU4</accession>
<evidence type="ECO:0000256" key="1">
    <source>
        <dbReference type="SAM" id="MobiDB-lite"/>
    </source>
</evidence>